<name>A0ACC2EQS5_DIPCM</name>
<accession>A0ACC2EQS5</accession>
<comment type="caution">
    <text evidence="1">The sequence shown here is derived from an EMBL/GenBank/DDBJ whole genome shotgun (WGS) entry which is preliminary data.</text>
</comment>
<gene>
    <name evidence="1" type="ORF">O6H91_01G048200</name>
</gene>
<evidence type="ECO:0000313" key="2">
    <source>
        <dbReference type="Proteomes" id="UP001162992"/>
    </source>
</evidence>
<sequence length="658" mass="72886">MEPSGVVFYLNISNAKPQPYFLWSLQGSDITTALHICNQYQAVVVYTGNGMNISYELNAGVANTSRPCAPPRTVSFPSPTGSQNALQLLNLESDGNLVSSHYDVGNSIWIRDFDLLKYFGDSCKLPMSCGSYGVCLGKGECICPQNISSSSTALDIRGFQRAADCPAASTWRPQTCTQNEGLNHHFRNLSGASYFTYRYTKPDKLSARLEDCLGFCLNNCSCSAMFYNNQSRSCYFVDNVLGSLTTDPTVTAFLKFQNRQLILLPPSNSMGLRKTWFGRKQIIGLSTGSFALIAVLSVICYLIVKKKIKEKQLQNGSTFPALKVIPRRFSLKELHQATKGFRCKLGSGGFGSVYEGILSTGEKVAAKKLESSNQGQKEFIAEVTAMGVISHVHIVKLSGFCVEGSNRLIVYEYMANGSLDRWLFREDASGQDRFLDWKTRHQIALGTARGIAYLHEECREPILHLDVKPENILLDQQLEAKVSDFGMSKLLQDRDMSSVITRVRGTPGYLAPEWLLHSTATKKCDVFSFGMLLLELVSGRRNTDLTKLGLGSTLSWYFPAWAVSKIQASDSMMDLVEAQMRGSVSEEQVKGVIQVALWCIQENPSARPTMETVVQMLEGHTTISNPPLNFRFAVQTHGIMDITTSGSSMKMSYVMHST</sequence>
<reference evidence="2" key="1">
    <citation type="journal article" date="2024" name="Proc. Natl. Acad. Sci. U.S.A.">
        <title>Extraordinary preservation of gene collinearity over three hundred million years revealed in homosporous lycophytes.</title>
        <authorList>
            <person name="Li C."/>
            <person name="Wickell D."/>
            <person name="Kuo L.Y."/>
            <person name="Chen X."/>
            <person name="Nie B."/>
            <person name="Liao X."/>
            <person name="Peng D."/>
            <person name="Ji J."/>
            <person name="Jenkins J."/>
            <person name="Williams M."/>
            <person name="Shu S."/>
            <person name="Plott C."/>
            <person name="Barry K."/>
            <person name="Rajasekar S."/>
            <person name="Grimwood J."/>
            <person name="Han X."/>
            <person name="Sun S."/>
            <person name="Hou Z."/>
            <person name="He W."/>
            <person name="Dai G."/>
            <person name="Sun C."/>
            <person name="Schmutz J."/>
            <person name="Leebens-Mack J.H."/>
            <person name="Li F.W."/>
            <person name="Wang L."/>
        </authorList>
    </citation>
    <scope>NUCLEOTIDE SEQUENCE [LARGE SCALE GENOMIC DNA]</scope>
    <source>
        <strain evidence="2">cv. PW_Plant_1</strain>
    </source>
</reference>
<proteinExistence type="predicted"/>
<organism evidence="1 2">
    <name type="scientific">Diphasiastrum complanatum</name>
    <name type="common">Issler's clubmoss</name>
    <name type="synonym">Lycopodium complanatum</name>
    <dbReference type="NCBI Taxonomy" id="34168"/>
    <lineage>
        <taxon>Eukaryota</taxon>
        <taxon>Viridiplantae</taxon>
        <taxon>Streptophyta</taxon>
        <taxon>Embryophyta</taxon>
        <taxon>Tracheophyta</taxon>
        <taxon>Lycopodiopsida</taxon>
        <taxon>Lycopodiales</taxon>
        <taxon>Lycopodiaceae</taxon>
        <taxon>Lycopodioideae</taxon>
        <taxon>Diphasiastrum</taxon>
    </lineage>
</organism>
<protein>
    <submittedName>
        <fullName evidence="1">Uncharacterized protein</fullName>
    </submittedName>
</protein>
<dbReference type="Proteomes" id="UP001162992">
    <property type="component" value="Chromosome 1"/>
</dbReference>
<evidence type="ECO:0000313" key="1">
    <source>
        <dbReference type="EMBL" id="KAJ7568787.1"/>
    </source>
</evidence>
<dbReference type="EMBL" id="CM055092">
    <property type="protein sequence ID" value="KAJ7568787.1"/>
    <property type="molecule type" value="Genomic_DNA"/>
</dbReference>
<keyword evidence="2" id="KW-1185">Reference proteome</keyword>